<evidence type="ECO:0000313" key="1">
    <source>
        <dbReference type="EMBL" id="KAF5176155.1"/>
    </source>
</evidence>
<dbReference type="OrthoDB" id="1935089at2759"/>
<proteinExistence type="predicted"/>
<dbReference type="AlphaFoldDB" id="A0A7J6UVC3"/>
<comment type="caution">
    <text evidence="1">The sequence shown here is derived from an EMBL/GenBank/DDBJ whole genome shotgun (WGS) entry which is preliminary data.</text>
</comment>
<evidence type="ECO:0000313" key="2">
    <source>
        <dbReference type="Proteomes" id="UP000554482"/>
    </source>
</evidence>
<dbReference type="Proteomes" id="UP000554482">
    <property type="component" value="Unassembled WGS sequence"/>
</dbReference>
<name>A0A7J6UVC3_THATH</name>
<protein>
    <submittedName>
        <fullName evidence="1">Uncharacterized protein</fullName>
    </submittedName>
</protein>
<sequence>MNNGEYNQIIKQQTKHWRQKATIDWYRFGDTDSKFLFNMVMQRRQQNTIYIIKDDNGEFLQKLLGKDVFIFSKTL</sequence>
<gene>
    <name evidence="1" type="ORF">FRX31_034259</name>
</gene>
<reference evidence="1 2" key="1">
    <citation type="submission" date="2020-06" db="EMBL/GenBank/DDBJ databases">
        <title>Transcriptomic and genomic resources for Thalictrum thalictroides and T. hernandezii: Facilitating candidate gene discovery in an emerging model plant lineage.</title>
        <authorList>
            <person name="Arias T."/>
            <person name="Riano-Pachon D.M."/>
            <person name="Di Stilio V.S."/>
        </authorList>
    </citation>
    <scope>NUCLEOTIDE SEQUENCE [LARGE SCALE GENOMIC DNA]</scope>
    <source>
        <strain evidence="2">cv. WT478/WT964</strain>
        <tissue evidence="1">Leaves</tissue>
    </source>
</reference>
<keyword evidence="2" id="KW-1185">Reference proteome</keyword>
<organism evidence="1 2">
    <name type="scientific">Thalictrum thalictroides</name>
    <name type="common">Rue-anemone</name>
    <name type="synonym">Anemone thalictroides</name>
    <dbReference type="NCBI Taxonomy" id="46969"/>
    <lineage>
        <taxon>Eukaryota</taxon>
        <taxon>Viridiplantae</taxon>
        <taxon>Streptophyta</taxon>
        <taxon>Embryophyta</taxon>
        <taxon>Tracheophyta</taxon>
        <taxon>Spermatophyta</taxon>
        <taxon>Magnoliopsida</taxon>
        <taxon>Ranunculales</taxon>
        <taxon>Ranunculaceae</taxon>
        <taxon>Thalictroideae</taxon>
        <taxon>Thalictrum</taxon>
    </lineage>
</organism>
<dbReference type="EMBL" id="JABWDY010043143">
    <property type="protein sequence ID" value="KAF5176155.1"/>
    <property type="molecule type" value="Genomic_DNA"/>
</dbReference>
<accession>A0A7J6UVC3</accession>